<dbReference type="InterPro" id="IPR004524">
    <property type="entry name" value="Asp-tRNA-ligase_1"/>
</dbReference>
<comment type="catalytic activity">
    <reaction evidence="7">
        <text>tRNA(Asx) + L-aspartate + ATP = L-aspartyl-tRNA(Asx) + AMP + diphosphate</text>
        <dbReference type="Rhea" id="RHEA:18349"/>
        <dbReference type="Rhea" id="RHEA-COMP:9710"/>
        <dbReference type="Rhea" id="RHEA-COMP:9711"/>
        <dbReference type="ChEBI" id="CHEBI:29991"/>
        <dbReference type="ChEBI" id="CHEBI:30616"/>
        <dbReference type="ChEBI" id="CHEBI:33019"/>
        <dbReference type="ChEBI" id="CHEBI:78442"/>
        <dbReference type="ChEBI" id="CHEBI:78516"/>
        <dbReference type="ChEBI" id="CHEBI:456215"/>
        <dbReference type="EC" id="6.1.1.23"/>
    </reaction>
</comment>
<dbReference type="Gene3D" id="3.30.1360.30">
    <property type="entry name" value="GAD-like domain"/>
    <property type="match status" value="1"/>
</dbReference>
<dbReference type="GO" id="GO:0050560">
    <property type="term" value="F:aspartate-tRNA(Asn) ligase activity"/>
    <property type="evidence" value="ECO:0007669"/>
    <property type="project" value="UniProtKB-EC"/>
</dbReference>
<dbReference type="GO" id="GO:0005524">
    <property type="term" value="F:ATP binding"/>
    <property type="evidence" value="ECO:0007669"/>
    <property type="project" value="UniProtKB-UniRule"/>
</dbReference>
<dbReference type="NCBIfam" id="NF001750">
    <property type="entry name" value="PRK00476.1"/>
    <property type="match status" value="1"/>
</dbReference>
<feature type="binding site" evidence="7">
    <location>
        <position position="217"/>
    </location>
    <ligand>
        <name>L-aspartate</name>
        <dbReference type="ChEBI" id="CHEBI:29991"/>
    </ligand>
</feature>
<dbReference type="InterPro" id="IPR006195">
    <property type="entry name" value="aa-tRNA-synth_II"/>
</dbReference>
<name>A0A235BZ28_UNCW3</name>
<dbReference type="Gene3D" id="3.30.930.10">
    <property type="entry name" value="Bira Bifunctional Protein, Domain 2"/>
    <property type="match status" value="1"/>
</dbReference>
<evidence type="ECO:0000256" key="2">
    <source>
        <dbReference type="ARBA" id="ARBA00022598"/>
    </source>
</evidence>
<dbReference type="InterPro" id="IPR045864">
    <property type="entry name" value="aa-tRNA-synth_II/BPL/LPL"/>
</dbReference>
<feature type="binding site" evidence="7">
    <location>
        <position position="471"/>
    </location>
    <ligand>
        <name>L-aspartate</name>
        <dbReference type="ChEBI" id="CHEBI:29991"/>
    </ligand>
</feature>
<comment type="subunit">
    <text evidence="7">Homodimer.</text>
</comment>
<dbReference type="InterPro" id="IPR002312">
    <property type="entry name" value="Asp/Asn-tRNA-synth_IIb"/>
</dbReference>
<feature type="site" description="Important for tRNA non-discrimination" evidence="7">
    <location>
        <position position="30"/>
    </location>
</feature>
<dbReference type="SUPFAM" id="SSF55261">
    <property type="entry name" value="GAD domain-like"/>
    <property type="match status" value="1"/>
</dbReference>
<dbReference type="GO" id="GO:0005737">
    <property type="term" value="C:cytoplasm"/>
    <property type="evidence" value="ECO:0007669"/>
    <property type="project" value="UniProtKB-SubCell"/>
</dbReference>
<dbReference type="InterPro" id="IPR029351">
    <property type="entry name" value="GAD_dom"/>
</dbReference>
<comment type="caution">
    <text evidence="9">The sequence shown here is derived from an EMBL/GenBank/DDBJ whole genome shotgun (WGS) entry which is preliminary data.</text>
</comment>
<dbReference type="NCBIfam" id="TIGR00459">
    <property type="entry name" value="aspS_bact"/>
    <property type="match status" value="1"/>
</dbReference>
<dbReference type="Pfam" id="PF01336">
    <property type="entry name" value="tRNA_anti-codon"/>
    <property type="match status" value="1"/>
</dbReference>
<feature type="domain" description="Aminoacyl-transfer RNA synthetases class-II family profile" evidence="8">
    <location>
        <begin position="140"/>
        <end position="535"/>
    </location>
</feature>
<feature type="binding site" evidence="7">
    <location>
        <position position="226"/>
    </location>
    <ligand>
        <name>ATP</name>
        <dbReference type="ChEBI" id="CHEBI:30616"/>
    </ligand>
</feature>
<protein>
    <recommendedName>
        <fullName evidence="7">Aspartate--tRNA(Asp/Asn) ligase</fullName>
        <ecNumber evidence="7">6.1.1.23</ecNumber>
    </recommendedName>
    <alternativeName>
        <fullName evidence="7">Aspartyl-tRNA synthetase</fullName>
        <shortName evidence="7">AspRS</shortName>
    </alternativeName>
    <alternativeName>
        <fullName evidence="7">Non-discriminating aspartyl-tRNA synthetase</fullName>
        <shortName evidence="7">ND-AspRS</shortName>
    </alternativeName>
</protein>
<dbReference type="GO" id="GO:0003676">
    <property type="term" value="F:nucleic acid binding"/>
    <property type="evidence" value="ECO:0007669"/>
    <property type="project" value="InterPro"/>
</dbReference>
<dbReference type="Pfam" id="PF02938">
    <property type="entry name" value="GAD"/>
    <property type="match status" value="1"/>
</dbReference>
<keyword evidence="2 7" id="KW-0436">Ligase</keyword>
<comment type="function">
    <text evidence="7">Aspartyl-tRNA synthetase with relaxed tRNA specificity since it is able to aspartylate not only its cognate tRNA(Asp) but also tRNA(Asn). Reaction proceeds in two steps: L-aspartate is first activated by ATP to form Asp-AMP and then transferred to the acceptor end of tRNA(Asp/Asn).</text>
</comment>
<organism evidence="9 10">
    <name type="scientific">candidate division WOR-3 bacterium JGI_Cruoil_03_44_89</name>
    <dbReference type="NCBI Taxonomy" id="1973748"/>
    <lineage>
        <taxon>Bacteria</taxon>
        <taxon>Bacteria division WOR-3</taxon>
    </lineage>
</organism>
<dbReference type="InterPro" id="IPR004364">
    <property type="entry name" value="Aa-tRNA-synt_II"/>
</dbReference>
<keyword evidence="5 7" id="KW-0648">Protein biosynthesis</keyword>
<sequence length="569" mass="64743">MRTHTCGELREKNSGENVTLQGWIDAIRDHGKMVFISLRDRYGVTQVVLANTELIEKASEFGGEYVVQVEGMVRERPSGMRNLSLDTGGIEVVASQMKLLSPSDVPPFVIKDPITAKDELRMKYRYLDLRRPSMQKKLLMRSQLINTVRTYLSERNFLEIETPYLTLTTTEGARNFVVPSRNFNGKFYSLAQSPQIYKQLLMIAGVDRYFQFARCFRDEDQRADRQPEHTQIDLEASFVDEDDIMNLVEGMISAVFENILGIKIRAPFERLTYRNAMEKYGSDKPDARFDVYISDVTDIAKKSEFRIFKEAKFIKAITVPPLTRKNIDELSEFALKYYNSKISYLSFRETLSGNVAKFFSPELSGELKSALSISGEKTVLFCAGDWKRSLETLGAVRNKILVGETPKEQYKLLWVTDFPLFEWDGETGGWMPCHHIFTMPKTDDFVDPSKVTGKQYDLVLNGTELGSGSIRIHDRVLQEKMMEIGGMSKEKRDREFGFFLSALTYGAPPHGGIAIGLDRLLMILSGENSIQEVIPFPKTLTGTGLMENVPSEIEDEKLKELGISITQNR</sequence>
<dbReference type="Gene3D" id="2.40.50.140">
    <property type="entry name" value="Nucleic acid-binding proteins"/>
    <property type="match status" value="1"/>
</dbReference>
<feature type="binding site" evidence="7">
    <location>
        <position position="171"/>
    </location>
    <ligand>
        <name>L-aspartate</name>
        <dbReference type="ChEBI" id="CHEBI:29991"/>
    </ligand>
</feature>
<dbReference type="CDD" id="cd00777">
    <property type="entry name" value="AspRS_core"/>
    <property type="match status" value="1"/>
</dbReference>
<dbReference type="InterPro" id="IPR047090">
    <property type="entry name" value="AspRS_core"/>
</dbReference>
<dbReference type="AlphaFoldDB" id="A0A235BZ28"/>
<dbReference type="SUPFAM" id="SSF50249">
    <property type="entry name" value="Nucleic acid-binding proteins"/>
    <property type="match status" value="1"/>
</dbReference>
<dbReference type="CDD" id="cd04317">
    <property type="entry name" value="EcAspRS_like_N"/>
    <property type="match status" value="1"/>
</dbReference>
<evidence type="ECO:0000256" key="5">
    <source>
        <dbReference type="ARBA" id="ARBA00022917"/>
    </source>
</evidence>
<dbReference type="PANTHER" id="PTHR22594:SF5">
    <property type="entry name" value="ASPARTATE--TRNA LIGASE, MITOCHONDRIAL"/>
    <property type="match status" value="1"/>
</dbReference>
<comment type="similarity">
    <text evidence="1 7">Belongs to the class-II aminoacyl-tRNA synthetase family. Type 1 subfamily.</text>
</comment>
<evidence type="ECO:0000256" key="3">
    <source>
        <dbReference type="ARBA" id="ARBA00022741"/>
    </source>
</evidence>
<feature type="region of interest" description="Aspartate" evidence="7">
    <location>
        <begin position="195"/>
        <end position="198"/>
    </location>
</feature>
<dbReference type="EC" id="6.1.1.23" evidence="7"/>
<evidence type="ECO:0000313" key="10">
    <source>
        <dbReference type="Proteomes" id="UP000215215"/>
    </source>
</evidence>
<keyword evidence="4 7" id="KW-0067">ATP-binding</keyword>
<accession>A0A235BZ28</accession>
<keyword evidence="7" id="KW-0963">Cytoplasm</keyword>
<keyword evidence="6 7" id="KW-0030">Aminoacyl-tRNA synthetase</keyword>
<keyword evidence="3 7" id="KW-0547">Nucleotide-binding</keyword>
<feature type="binding site" evidence="7">
    <location>
        <position position="464"/>
    </location>
    <ligand>
        <name>ATP</name>
        <dbReference type="ChEBI" id="CHEBI:30616"/>
    </ligand>
</feature>
<dbReference type="Pfam" id="PF00152">
    <property type="entry name" value="tRNA-synt_2"/>
    <property type="match status" value="1"/>
</dbReference>
<dbReference type="InterPro" id="IPR004115">
    <property type="entry name" value="GAD-like_sf"/>
</dbReference>
<dbReference type="PRINTS" id="PR01042">
    <property type="entry name" value="TRNASYNTHASP"/>
</dbReference>
<dbReference type="GO" id="GO:0004815">
    <property type="term" value="F:aspartate-tRNA ligase activity"/>
    <property type="evidence" value="ECO:0007669"/>
    <property type="project" value="UniProtKB-UniRule"/>
</dbReference>
<dbReference type="InterPro" id="IPR012340">
    <property type="entry name" value="NA-bd_OB-fold"/>
</dbReference>
<dbReference type="InterPro" id="IPR004365">
    <property type="entry name" value="NA-bd_OB_tRNA"/>
</dbReference>
<proteinExistence type="inferred from homology"/>
<feature type="site" description="Important for tRNA non-discrimination" evidence="7">
    <location>
        <position position="79"/>
    </location>
</feature>
<evidence type="ECO:0000256" key="4">
    <source>
        <dbReference type="ARBA" id="ARBA00022840"/>
    </source>
</evidence>
<feature type="binding site" evidence="7">
    <location>
        <begin position="217"/>
        <end position="219"/>
    </location>
    <ligand>
        <name>ATP</name>
        <dbReference type="ChEBI" id="CHEBI:30616"/>
    </ligand>
</feature>
<evidence type="ECO:0000313" key="9">
    <source>
        <dbReference type="EMBL" id="OYD17610.1"/>
    </source>
</evidence>
<reference evidence="9 10" key="1">
    <citation type="submission" date="2017-07" db="EMBL/GenBank/DDBJ databases">
        <title>Recovery of genomes from metagenomes via a dereplication, aggregation, and scoring strategy.</title>
        <authorList>
            <person name="Sieber C.M."/>
            <person name="Probst A.J."/>
            <person name="Sharrar A."/>
            <person name="Thomas B.C."/>
            <person name="Hess M."/>
            <person name="Tringe S.G."/>
            <person name="Banfield J.F."/>
        </authorList>
    </citation>
    <scope>NUCLEOTIDE SEQUENCE [LARGE SCALE GENOMIC DNA]</scope>
    <source>
        <strain evidence="9">JGI_Cruoil_03_44_89</strain>
    </source>
</reference>
<evidence type="ECO:0000256" key="1">
    <source>
        <dbReference type="ARBA" id="ARBA00006303"/>
    </source>
</evidence>
<dbReference type="HAMAP" id="MF_00044">
    <property type="entry name" value="Asp_tRNA_synth_type1"/>
    <property type="match status" value="1"/>
</dbReference>
<dbReference type="PROSITE" id="PS50862">
    <property type="entry name" value="AA_TRNA_LIGASE_II"/>
    <property type="match status" value="1"/>
</dbReference>
<feature type="binding site" evidence="7">
    <location>
        <begin position="516"/>
        <end position="519"/>
    </location>
    <ligand>
        <name>ATP</name>
        <dbReference type="ChEBI" id="CHEBI:30616"/>
    </ligand>
</feature>
<evidence type="ECO:0000256" key="7">
    <source>
        <dbReference type="HAMAP-Rule" id="MF_00044"/>
    </source>
</evidence>
<dbReference type="SUPFAM" id="SSF55681">
    <property type="entry name" value="Class II aaRS and biotin synthetases"/>
    <property type="match status" value="1"/>
</dbReference>
<comment type="subcellular location">
    <subcellularLocation>
        <location evidence="7">Cytoplasm</location>
    </subcellularLocation>
</comment>
<dbReference type="GO" id="GO:0006422">
    <property type="term" value="P:aspartyl-tRNA aminoacylation"/>
    <property type="evidence" value="ECO:0007669"/>
    <property type="project" value="UniProtKB-UniRule"/>
</dbReference>
<evidence type="ECO:0000256" key="6">
    <source>
        <dbReference type="ARBA" id="ARBA00023146"/>
    </source>
</evidence>
<dbReference type="EMBL" id="NOZQ01000003">
    <property type="protein sequence ID" value="OYD17610.1"/>
    <property type="molecule type" value="Genomic_DNA"/>
</dbReference>
<feature type="binding site" evidence="7">
    <location>
        <position position="434"/>
    </location>
    <ligand>
        <name>L-aspartate</name>
        <dbReference type="ChEBI" id="CHEBI:29991"/>
    </ligand>
</feature>
<gene>
    <name evidence="7" type="primary">aspS</name>
    <name evidence="9" type="ORF">CH333_00335</name>
</gene>
<dbReference type="PANTHER" id="PTHR22594">
    <property type="entry name" value="ASPARTYL/LYSYL-TRNA SYNTHETASE"/>
    <property type="match status" value="1"/>
</dbReference>
<dbReference type="InterPro" id="IPR047089">
    <property type="entry name" value="Asp-tRNA-ligase_1_N"/>
</dbReference>
<dbReference type="Proteomes" id="UP000215215">
    <property type="component" value="Unassembled WGS sequence"/>
</dbReference>
<evidence type="ECO:0000259" key="8">
    <source>
        <dbReference type="PROSITE" id="PS50862"/>
    </source>
</evidence>